<keyword evidence="2" id="KW-0472">Membrane</keyword>
<keyword evidence="4" id="KW-1185">Reference proteome</keyword>
<dbReference type="AlphaFoldDB" id="A0A4R0XT74"/>
<feature type="transmembrane region" description="Helical" evidence="2">
    <location>
        <begin position="12"/>
        <end position="30"/>
    </location>
</feature>
<gene>
    <name evidence="3" type="ORF">C4B25_00985</name>
</gene>
<organism evidence="3 4">
    <name type="scientific">Mycoplasma todarodis</name>
    <dbReference type="NCBI Taxonomy" id="1937191"/>
    <lineage>
        <taxon>Bacteria</taxon>
        <taxon>Bacillati</taxon>
        <taxon>Mycoplasmatota</taxon>
        <taxon>Mollicutes</taxon>
        <taxon>Mycoplasmataceae</taxon>
        <taxon>Mycoplasma</taxon>
    </lineage>
</organism>
<keyword evidence="2" id="KW-0812">Transmembrane</keyword>
<proteinExistence type="predicted"/>
<evidence type="ECO:0000256" key="1">
    <source>
        <dbReference type="SAM" id="MobiDB-lite"/>
    </source>
</evidence>
<dbReference type="OrthoDB" id="9828221at2"/>
<dbReference type="PROSITE" id="PS51257">
    <property type="entry name" value="PROKAR_LIPOPROTEIN"/>
    <property type="match status" value="1"/>
</dbReference>
<evidence type="ECO:0000313" key="3">
    <source>
        <dbReference type="EMBL" id="TCG11670.1"/>
    </source>
</evidence>
<sequence length="437" mass="48680">MELNKKLKKKTLLSLGAIAIVSTPLITVMSCGKNTGNSSKRGVREDENNTSSNNSNGLDTDNVSLKRIEEDLSKVNRKISRELKRPKGSSKWITKLEKQNFKKFYADRDFVYNPNAVFQKSPRTIINGSPIIQGFIDDDSTIQLPNKYRGTIDTNNLNPELFGMTNLESFVKSNNGKLILSVIKGTEDDSTGTIGIKATMSFNNNKEVVEAEYLVDGFAITKDIEMDGNKFTSISSIINALNEKTHLDFEKKVAIMTPQDLKNELIDLYNRTYGGRLTIIGTYNGKTSAVALDRNTMLNDLINAFGDVSKTKRYDGTWIQLGLSIATHPGEVKVGKLVDLFKEYSNDLPRNEDKDDVAGLLGNLPAGVMNMFPSLLKLFSQVANGVKTMPMVSDWAKNTPDNTTISESNPKGNTYEEKIKDLNHILVRWVLKTGNWK</sequence>
<dbReference type="RefSeq" id="WP_131613199.1">
    <property type="nucleotide sequence ID" value="NZ_PSZP01000004.1"/>
</dbReference>
<evidence type="ECO:0000256" key="2">
    <source>
        <dbReference type="SAM" id="Phobius"/>
    </source>
</evidence>
<feature type="region of interest" description="Disordered" evidence="1">
    <location>
        <begin position="32"/>
        <end position="62"/>
    </location>
</feature>
<dbReference type="Proteomes" id="UP000291072">
    <property type="component" value="Unassembled WGS sequence"/>
</dbReference>
<protein>
    <submittedName>
        <fullName evidence="3">Uncharacterized protein</fullName>
    </submittedName>
</protein>
<evidence type="ECO:0000313" key="4">
    <source>
        <dbReference type="Proteomes" id="UP000291072"/>
    </source>
</evidence>
<name>A0A4R0XT74_9MOLU</name>
<keyword evidence="2" id="KW-1133">Transmembrane helix</keyword>
<comment type="caution">
    <text evidence="3">The sequence shown here is derived from an EMBL/GenBank/DDBJ whole genome shotgun (WGS) entry which is preliminary data.</text>
</comment>
<reference evidence="3 4" key="1">
    <citation type="submission" date="2018-02" db="EMBL/GenBank/DDBJ databases">
        <title>Mycoplasma marinum and Mycoplasma todarodis sp. nov., moderately halophilic and psychrotolerant mycoplasmas isolated from cephalopods.</title>
        <authorList>
            <person name="Viver T."/>
        </authorList>
    </citation>
    <scope>NUCLEOTIDE SEQUENCE [LARGE SCALE GENOMIC DNA]</scope>
    <source>
        <strain evidence="3 4">5H</strain>
    </source>
</reference>
<accession>A0A4R0XT74</accession>
<dbReference type="EMBL" id="PSZP01000004">
    <property type="protein sequence ID" value="TCG11670.1"/>
    <property type="molecule type" value="Genomic_DNA"/>
</dbReference>